<protein>
    <submittedName>
        <fullName evidence="3">Uncharacterized protein</fullName>
    </submittedName>
</protein>
<dbReference type="PANTHER" id="PTHR35146">
    <property type="entry name" value="UPF0178 PROTEIN YAII"/>
    <property type="match status" value="1"/>
</dbReference>
<dbReference type="KEGG" id="has:Halsa_2059"/>
<dbReference type="OrthoDB" id="9798918at2"/>
<dbReference type="HOGENOM" id="CLU_106619_0_0_9"/>
<dbReference type="eggNOG" id="COG1671">
    <property type="taxonomic scope" value="Bacteria"/>
</dbReference>
<dbReference type="InterPro" id="IPR003791">
    <property type="entry name" value="UPF0178"/>
</dbReference>
<evidence type="ECO:0000313" key="4">
    <source>
        <dbReference type="Proteomes" id="UP000007434"/>
    </source>
</evidence>
<feature type="region of interest" description="Disordered" evidence="2">
    <location>
        <begin position="106"/>
        <end position="129"/>
    </location>
</feature>
<accession>E4RJQ6</accession>
<dbReference type="AlphaFoldDB" id="E4RJQ6"/>
<dbReference type="PANTHER" id="PTHR35146:SF1">
    <property type="entry name" value="UPF0178 PROTEIN YAII"/>
    <property type="match status" value="1"/>
</dbReference>
<dbReference type="STRING" id="656519.Halsa_2059"/>
<organism evidence="3 4">
    <name type="scientific">Halanaerobium hydrogeniformans</name>
    <name type="common">Halanaerobium sp. (strain sapolanicus)</name>
    <dbReference type="NCBI Taxonomy" id="656519"/>
    <lineage>
        <taxon>Bacteria</taxon>
        <taxon>Bacillati</taxon>
        <taxon>Bacillota</taxon>
        <taxon>Clostridia</taxon>
        <taxon>Halanaerobiales</taxon>
        <taxon>Halanaerobiaceae</taxon>
        <taxon>Halanaerobium</taxon>
    </lineage>
</organism>
<keyword evidence="4" id="KW-1185">Reference proteome</keyword>
<reference evidence="3 4" key="1">
    <citation type="submission" date="2010-11" db="EMBL/GenBank/DDBJ databases">
        <title>Complete sequence of Halanaerobium sp. sapolanicus.</title>
        <authorList>
            <consortium name="US DOE Joint Genome Institute"/>
            <person name="Lucas S."/>
            <person name="Copeland A."/>
            <person name="Lapidus A."/>
            <person name="Cheng J.-F."/>
            <person name="Bruce D."/>
            <person name="Goodwin L."/>
            <person name="Pitluck S."/>
            <person name="Davenport K."/>
            <person name="Detter J.C."/>
            <person name="Han C."/>
            <person name="Tapia R."/>
            <person name="Land M."/>
            <person name="Hauser L."/>
            <person name="Jeffries C."/>
            <person name="Kyrpides N."/>
            <person name="Ivanova N."/>
            <person name="Mikhailova N."/>
            <person name="Begemann M.B."/>
            <person name="Mormile M.R."/>
            <person name="Wall J.D."/>
            <person name="Elias D.A."/>
            <person name="Woyke T."/>
        </authorList>
    </citation>
    <scope>NUCLEOTIDE SEQUENCE [LARGE SCALE GENOMIC DNA]</scope>
    <source>
        <strain evidence="4">sapolanicus</strain>
    </source>
</reference>
<comment type="similarity">
    <text evidence="1">Belongs to the UPF0178 family.</text>
</comment>
<dbReference type="Pfam" id="PF02639">
    <property type="entry name" value="DUF188"/>
    <property type="match status" value="1"/>
</dbReference>
<gene>
    <name evidence="3" type="ordered locus">Halsa_2059</name>
</gene>
<reference evidence="3 4" key="2">
    <citation type="journal article" date="2011" name="J. Bacteriol.">
        <title>Complete Genome Sequence of the Haloalkaliphilic, Hydrogen Producing Halanaerobium hydrogenoformans.</title>
        <authorList>
            <person name="Brown S.D."/>
            <person name="Begemann M.B."/>
            <person name="Mormile M.R."/>
            <person name="Wall J.D."/>
            <person name="Han C.S."/>
            <person name="Goodwin L.A."/>
            <person name="Pitluck S."/>
            <person name="Land M.L."/>
            <person name="Hauser L.J."/>
            <person name="Elias D.A."/>
        </authorList>
    </citation>
    <scope>NUCLEOTIDE SEQUENCE [LARGE SCALE GENOMIC DNA]</scope>
    <source>
        <strain evidence="4">sapolanicus</strain>
    </source>
</reference>
<feature type="compositionally biased region" description="Basic residues" evidence="2">
    <location>
        <begin position="106"/>
        <end position="125"/>
    </location>
</feature>
<dbReference type="EMBL" id="CP002304">
    <property type="protein sequence ID" value="ADQ15476.1"/>
    <property type="molecule type" value="Genomic_DNA"/>
</dbReference>
<dbReference type="RefSeq" id="WP_013406544.1">
    <property type="nucleotide sequence ID" value="NC_014654.1"/>
</dbReference>
<proteinExistence type="inferred from homology"/>
<evidence type="ECO:0000256" key="2">
    <source>
        <dbReference type="SAM" id="MobiDB-lite"/>
    </source>
</evidence>
<evidence type="ECO:0000256" key="1">
    <source>
        <dbReference type="ARBA" id="ARBA00008522"/>
    </source>
</evidence>
<sequence>MRILVDGDSCPVLEITSKIAKKNNIELLVFTDLNHQHQLGYGEIITVDQGFQSVDMELYNEIKADDIIITSDYGLAALALSAQTAVLSFSGREFKNSNINRLLAQRHRQHKERRRTARHTSHKKRTEKDDKRFKNKLLEIIQRFK</sequence>
<dbReference type="Proteomes" id="UP000007434">
    <property type="component" value="Chromosome"/>
</dbReference>
<evidence type="ECO:0000313" key="3">
    <source>
        <dbReference type="EMBL" id="ADQ15476.1"/>
    </source>
</evidence>
<name>E4RJQ6_HALHG</name>